<organism evidence="3 4">
    <name type="scientific">Mucuna pruriens</name>
    <name type="common">Velvet bean</name>
    <name type="synonym">Dolichos pruriens</name>
    <dbReference type="NCBI Taxonomy" id="157652"/>
    <lineage>
        <taxon>Eukaryota</taxon>
        <taxon>Viridiplantae</taxon>
        <taxon>Streptophyta</taxon>
        <taxon>Embryophyta</taxon>
        <taxon>Tracheophyta</taxon>
        <taxon>Spermatophyta</taxon>
        <taxon>Magnoliopsida</taxon>
        <taxon>eudicotyledons</taxon>
        <taxon>Gunneridae</taxon>
        <taxon>Pentapetalae</taxon>
        <taxon>rosids</taxon>
        <taxon>fabids</taxon>
        <taxon>Fabales</taxon>
        <taxon>Fabaceae</taxon>
        <taxon>Papilionoideae</taxon>
        <taxon>50 kb inversion clade</taxon>
        <taxon>NPAAA clade</taxon>
        <taxon>indigoferoid/millettioid clade</taxon>
        <taxon>Phaseoleae</taxon>
        <taxon>Mucuna</taxon>
    </lineage>
</organism>
<dbReference type="AlphaFoldDB" id="A0A371I0L8"/>
<evidence type="ECO:0000313" key="4">
    <source>
        <dbReference type="Proteomes" id="UP000257109"/>
    </source>
</evidence>
<dbReference type="Proteomes" id="UP000257109">
    <property type="component" value="Unassembled WGS sequence"/>
</dbReference>
<proteinExistence type="predicted"/>
<keyword evidence="1" id="KW-0812">Transmembrane</keyword>
<reference evidence="3" key="1">
    <citation type="submission" date="2018-05" db="EMBL/GenBank/DDBJ databases">
        <title>Draft genome of Mucuna pruriens seed.</title>
        <authorList>
            <person name="Nnadi N.E."/>
            <person name="Vos R."/>
            <person name="Hasami M.H."/>
            <person name="Devisetty U.K."/>
            <person name="Aguiy J.C."/>
        </authorList>
    </citation>
    <scope>NUCLEOTIDE SEQUENCE [LARGE SCALE GENOMIC DNA]</scope>
    <source>
        <strain evidence="3">JCA_2017</strain>
    </source>
</reference>
<dbReference type="OrthoDB" id="1931917at2759"/>
<protein>
    <submittedName>
        <fullName evidence="3">Uncharacterized protein</fullName>
    </submittedName>
</protein>
<dbReference type="STRING" id="157652.A0A371I0L8"/>
<keyword evidence="2" id="KW-0732">Signal</keyword>
<keyword evidence="1" id="KW-1133">Transmembrane helix</keyword>
<keyword evidence="1" id="KW-0472">Membrane</keyword>
<evidence type="ECO:0000256" key="2">
    <source>
        <dbReference type="SAM" id="SignalP"/>
    </source>
</evidence>
<gene>
    <name evidence="3" type="ORF">CR513_07156</name>
</gene>
<evidence type="ECO:0000313" key="3">
    <source>
        <dbReference type="EMBL" id="RDY08595.1"/>
    </source>
</evidence>
<feature type="transmembrane region" description="Helical" evidence="1">
    <location>
        <begin position="54"/>
        <end position="76"/>
    </location>
</feature>
<comment type="caution">
    <text evidence="3">The sequence shown here is derived from an EMBL/GenBank/DDBJ whole genome shotgun (WGS) entry which is preliminary data.</text>
</comment>
<feature type="signal peptide" evidence="2">
    <location>
        <begin position="1"/>
        <end position="26"/>
    </location>
</feature>
<sequence>MAVTMKLMALTVTFFGLSSFILGVIAENKKPAAGIPVPGKDGVTCKFPADPTVVLGYLSTVFLIISTVAGYISLFYPYKGKPVPQGALFKSISFTIFFNVALLRVLWNHYVIMCTGRSSEPYRIVGILSVQSDPFRLVDFTPLADSVPPTYSTPPIDSTPLVDSTLPLKSCRLAESIPDSLTLSRSNRKTTHARPEHWCPSWGLGKTFPDAARLRNLELKP</sequence>
<dbReference type="PANTHER" id="PTHR31769">
    <property type="entry name" value="OS07G0462200 PROTEIN-RELATED"/>
    <property type="match status" value="1"/>
</dbReference>
<evidence type="ECO:0000256" key="1">
    <source>
        <dbReference type="SAM" id="Phobius"/>
    </source>
</evidence>
<feature type="transmembrane region" description="Helical" evidence="1">
    <location>
        <begin position="88"/>
        <end position="107"/>
    </location>
</feature>
<feature type="chain" id="PRO_5016985529" evidence="2">
    <location>
        <begin position="27"/>
        <end position="221"/>
    </location>
</feature>
<name>A0A371I0L8_MUCPR</name>
<dbReference type="EMBL" id="QJKJ01001245">
    <property type="protein sequence ID" value="RDY08595.1"/>
    <property type="molecule type" value="Genomic_DNA"/>
</dbReference>
<dbReference type="InterPro" id="IPR052222">
    <property type="entry name" value="DESIGUAL"/>
</dbReference>
<feature type="non-terminal residue" evidence="3">
    <location>
        <position position="1"/>
    </location>
</feature>
<accession>A0A371I0L8</accession>
<keyword evidence="4" id="KW-1185">Reference proteome</keyword>